<dbReference type="EMBL" id="SJPT01000002">
    <property type="protein sequence ID" value="TWU25362.1"/>
    <property type="molecule type" value="Genomic_DNA"/>
</dbReference>
<protein>
    <recommendedName>
        <fullName evidence="3">DUF1571 domain-containing protein</fullName>
    </recommendedName>
</protein>
<organism evidence="1 2">
    <name type="scientific">Novipirellula galeiformis</name>
    <dbReference type="NCBI Taxonomy" id="2528004"/>
    <lineage>
        <taxon>Bacteria</taxon>
        <taxon>Pseudomonadati</taxon>
        <taxon>Planctomycetota</taxon>
        <taxon>Planctomycetia</taxon>
        <taxon>Pirellulales</taxon>
        <taxon>Pirellulaceae</taxon>
        <taxon>Novipirellula</taxon>
    </lineage>
</organism>
<reference evidence="1 2" key="1">
    <citation type="submission" date="2019-02" db="EMBL/GenBank/DDBJ databases">
        <title>Deep-cultivation of Planctomycetes and their phenomic and genomic characterization uncovers novel biology.</title>
        <authorList>
            <person name="Wiegand S."/>
            <person name="Jogler M."/>
            <person name="Boedeker C."/>
            <person name="Pinto D."/>
            <person name="Vollmers J."/>
            <person name="Rivas-Marin E."/>
            <person name="Kohn T."/>
            <person name="Peeters S.H."/>
            <person name="Heuer A."/>
            <person name="Rast P."/>
            <person name="Oberbeckmann S."/>
            <person name="Bunk B."/>
            <person name="Jeske O."/>
            <person name="Meyerdierks A."/>
            <person name="Storesund J.E."/>
            <person name="Kallscheuer N."/>
            <person name="Luecker S."/>
            <person name="Lage O.M."/>
            <person name="Pohl T."/>
            <person name="Merkel B.J."/>
            <person name="Hornburger P."/>
            <person name="Mueller R.-W."/>
            <person name="Bruemmer F."/>
            <person name="Labrenz M."/>
            <person name="Spormann A.M."/>
            <person name="Op Den Camp H."/>
            <person name="Overmann J."/>
            <person name="Amann R."/>
            <person name="Jetten M.S.M."/>
            <person name="Mascher T."/>
            <person name="Medema M.H."/>
            <person name="Devos D.P."/>
            <person name="Kaster A.-K."/>
            <person name="Ovreas L."/>
            <person name="Rohde M."/>
            <person name="Galperin M.Y."/>
            <person name="Jogler C."/>
        </authorList>
    </citation>
    <scope>NUCLEOTIDE SEQUENCE [LARGE SCALE GENOMIC DNA]</scope>
    <source>
        <strain evidence="1 2">Pla52o</strain>
    </source>
</reference>
<accession>A0A5C6CLY7</accession>
<keyword evidence="2" id="KW-1185">Reference proteome</keyword>
<evidence type="ECO:0000313" key="2">
    <source>
        <dbReference type="Proteomes" id="UP000316304"/>
    </source>
</evidence>
<comment type="caution">
    <text evidence="1">The sequence shown here is derived from an EMBL/GenBank/DDBJ whole genome shotgun (WGS) entry which is preliminary data.</text>
</comment>
<dbReference type="RefSeq" id="WP_146593995.1">
    <property type="nucleotide sequence ID" value="NZ_SJPT01000002.1"/>
</dbReference>
<dbReference type="InterPro" id="IPR011465">
    <property type="entry name" value="DUF1571"/>
</dbReference>
<proteinExistence type="predicted"/>
<gene>
    <name evidence="1" type="ORF">Pla52o_16630</name>
</gene>
<evidence type="ECO:0000313" key="1">
    <source>
        <dbReference type="EMBL" id="TWU25362.1"/>
    </source>
</evidence>
<dbReference type="Pfam" id="PF07608">
    <property type="entry name" value="DUF1571"/>
    <property type="match status" value="1"/>
</dbReference>
<dbReference type="AlphaFoldDB" id="A0A5C6CLY7"/>
<sequence length="300" mass="34386">MKTFSIVVSTILFQLALPGAILVGDEPGQLDRDSDASPRIASVSHLTVDHLRKLNGEVQEYERLRAVLELADASYQFVCNDIRDYTCTVVVRERVKGRLQSPRYLDAKVRHQRIENGKIVTPLSIYVKFKAPEEVKQREVLYVDGQNDGKLLVRNGGARLAFLVLSLDPTGRIAMHDSLYPITELGIKRLIQRIADVGKRELVYNEHTVTLRDDVKLHDRVCTRIDLTHPKRRDHFESHLARIYVDNELKIPIRYESYDWPAEGSDDPVLLAEYTYLDLKLNVGLTDADFDKTNPAYQFR</sequence>
<dbReference type="Proteomes" id="UP000316304">
    <property type="component" value="Unassembled WGS sequence"/>
</dbReference>
<dbReference type="OrthoDB" id="5456309at2"/>
<evidence type="ECO:0008006" key="3">
    <source>
        <dbReference type="Google" id="ProtNLM"/>
    </source>
</evidence>
<name>A0A5C6CLY7_9BACT</name>